<reference evidence="2 3" key="1">
    <citation type="submission" date="2023-03" db="EMBL/GenBank/DDBJ databases">
        <title>Bacillus Genome Sequencing.</title>
        <authorList>
            <person name="Dunlap C."/>
        </authorList>
    </citation>
    <scope>NUCLEOTIDE SEQUENCE [LARGE SCALE GENOMIC DNA]</scope>
    <source>
        <strain evidence="2 3">NRS-1351</strain>
    </source>
</reference>
<name>A0ABU6DQ32_9BACL</name>
<gene>
    <name evidence="2" type="ORF">P5G65_33910</name>
</gene>
<evidence type="ECO:0000313" key="2">
    <source>
        <dbReference type="EMBL" id="MEB4798902.1"/>
    </source>
</evidence>
<accession>A0ABU6DQ32</accession>
<dbReference type="EMBL" id="JAROBY010000091">
    <property type="protein sequence ID" value="MEB4798902.1"/>
    <property type="molecule type" value="Genomic_DNA"/>
</dbReference>
<evidence type="ECO:0000313" key="3">
    <source>
        <dbReference type="Proteomes" id="UP001355653"/>
    </source>
</evidence>
<feature type="non-terminal residue" evidence="2">
    <location>
        <position position="1"/>
    </location>
</feature>
<sequence length="76" mass="7758">AGRARLGAPHPAADTVAPAGPAGADAAGGHPCGNARPDGSQAEVADGYLMDPHHRRPCLPSPTHHFQPLGLSWSYD</sequence>
<evidence type="ECO:0000256" key="1">
    <source>
        <dbReference type="SAM" id="MobiDB-lite"/>
    </source>
</evidence>
<organism evidence="2 3">
    <name type="scientific">Paenibacillus chondroitinus</name>
    <dbReference type="NCBI Taxonomy" id="59842"/>
    <lineage>
        <taxon>Bacteria</taxon>
        <taxon>Bacillati</taxon>
        <taxon>Bacillota</taxon>
        <taxon>Bacilli</taxon>
        <taxon>Bacillales</taxon>
        <taxon>Paenibacillaceae</taxon>
        <taxon>Paenibacillus</taxon>
    </lineage>
</organism>
<feature type="compositionally biased region" description="Low complexity" evidence="1">
    <location>
        <begin position="11"/>
        <end position="29"/>
    </location>
</feature>
<feature type="region of interest" description="Disordered" evidence="1">
    <location>
        <begin position="1"/>
        <end position="76"/>
    </location>
</feature>
<keyword evidence="3" id="KW-1185">Reference proteome</keyword>
<dbReference type="RefSeq" id="WP_325074682.1">
    <property type="nucleotide sequence ID" value="NZ_JAROBY010000091.1"/>
</dbReference>
<comment type="caution">
    <text evidence="2">The sequence shown here is derived from an EMBL/GenBank/DDBJ whole genome shotgun (WGS) entry which is preliminary data.</text>
</comment>
<protein>
    <submittedName>
        <fullName evidence="2">Uncharacterized protein</fullName>
    </submittedName>
</protein>
<proteinExistence type="predicted"/>
<dbReference type="Proteomes" id="UP001355653">
    <property type="component" value="Unassembled WGS sequence"/>
</dbReference>